<accession>A0A6B0TUX8</accession>
<protein>
    <submittedName>
        <fullName evidence="2">Uncharacterized protein</fullName>
    </submittedName>
</protein>
<dbReference type="AlphaFoldDB" id="A0A6B0TUX8"/>
<dbReference type="RefSeq" id="WP_160852425.1">
    <property type="nucleotide sequence ID" value="NZ_WUWG01000001.1"/>
</dbReference>
<evidence type="ECO:0000313" key="3">
    <source>
        <dbReference type="Proteomes" id="UP000436016"/>
    </source>
</evidence>
<proteinExistence type="predicted"/>
<dbReference type="EMBL" id="WUWG01000001">
    <property type="protein sequence ID" value="MXU64753.1"/>
    <property type="molecule type" value="Genomic_DNA"/>
</dbReference>
<organism evidence="2 3">
    <name type="scientific">Oceanomicrobium pacificus</name>
    <dbReference type="NCBI Taxonomy" id="2692916"/>
    <lineage>
        <taxon>Bacteria</taxon>
        <taxon>Pseudomonadati</taxon>
        <taxon>Pseudomonadota</taxon>
        <taxon>Alphaproteobacteria</taxon>
        <taxon>Rhodobacterales</taxon>
        <taxon>Paracoccaceae</taxon>
        <taxon>Oceanomicrobium</taxon>
    </lineage>
</organism>
<dbReference type="InterPro" id="IPR045514">
    <property type="entry name" value="DUF6478"/>
</dbReference>
<dbReference type="Proteomes" id="UP000436016">
    <property type="component" value="Unassembled WGS sequence"/>
</dbReference>
<evidence type="ECO:0000313" key="2">
    <source>
        <dbReference type="EMBL" id="MXU64753.1"/>
    </source>
</evidence>
<keyword evidence="3" id="KW-1185">Reference proteome</keyword>
<reference evidence="2 3" key="1">
    <citation type="submission" date="2019-12" db="EMBL/GenBank/DDBJ databases">
        <title>Strain KN286 was isolated from seawater, which was collected from Caroline Seamount in the tropical western Pacific.</title>
        <authorList>
            <person name="Wang Q."/>
        </authorList>
    </citation>
    <scope>NUCLEOTIDE SEQUENCE [LARGE SCALE GENOMIC DNA]</scope>
    <source>
        <strain evidence="2 3">KN286</strain>
    </source>
</reference>
<sequence length="211" mass="23086">MALWPFSRRRPPQPVPDPEHMPAPLTGCAPVPGLIWGWRPDLWAAARKPAAQDGFQPWQALSGDVTLHSDDPRLTASLSQRPAQSGAFGIDLHLTDPGAARYLSLSSALPLADAARITRHDILSIDVDLGTVPDAPVFLRLNLGWGPNVGEQTQAWPAGAPDARFAFDLFYMAFDNRVLDKAWIDLIFEAPLADHLAVEDIALQRHPRATL</sequence>
<evidence type="ECO:0000256" key="1">
    <source>
        <dbReference type="SAM" id="MobiDB-lite"/>
    </source>
</evidence>
<feature type="region of interest" description="Disordered" evidence="1">
    <location>
        <begin position="1"/>
        <end position="23"/>
    </location>
</feature>
<gene>
    <name evidence="2" type="ORF">GSH16_04795</name>
</gene>
<dbReference type="Pfam" id="PF20086">
    <property type="entry name" value="DUF6478"/>
    <property type="match status" value="1"/>
</dbReference>
<name>A0A6B0TUX8_9RHOB</name>
<comment type="caution">
    <text evidence="2">The sequence shown here is derived from an EMBL/GenBank/DDBJ whole genome shotgun (WGS) entry which is preliminary data.</text>
</comment>